<evidence type="ECO:0008006" key="3">
    <source>
        <dbReference type="Google" id="ProtNLM"/>
    </source>
</evidence>
<name>A0A553I6U0_9PEZI</name>
<accession>A0A553I6U0</accession>
<gene>
    <name evidence="1" type="ORF">FHL15_003059</name>
</gene>
<comment type="caution">
    <text evidence="1">The sequence shown here is derived from an EMBL/GenBank/DDBJ whole genome shotgun (WGS) entry which is preliminary data.</text>
</comment>
<keyword evidence="2" id="KW-1185">Reference proteome</keyword>
<proteinExistence type="predicted"/>
<protein>
    <recommendedName>
        <fullName evidence="3">F-box domain-containing protein</fullName>
    </recommendedName>
</protein>
<dbReference type="Proteomes" id="UP000319160">
    <property type="component" value="Unassembled WGS sequence"/>
</dbReference>
<dbReference type="STRING" id="2512241.A0A553I6U0"/>
<reference evidence="2" key="1">
    <citation type="submission" date="2019-06" db="EMBL/GenBank/DDBJ databases">
        <title>Draft genome sequence of the griseofulvin-producing fungus Xylaria cubensis strain G536.</title>
        <authorList>
            <person name="Mead M.E."/>
            <person name="Raja H.A."/>
            <person name="Steenwyk J.L."/>
            <person name="Knowles S.L."/>
            <person name="Oberlies N.H."/>
            <person name="Rokas A."/>
        </authorList>
    </citation>
    <scope>NUCLEOTIDE SEQUENCE [LARGE SCALE GENOMIC DNA]</scope>
    <source>
        <strain evidence="2">G536</strain>
    </source>
</reference>
<dbReference type="OrthoDB" id="4192220at2759"/>
<evidence type="ECO:0000313" key="2">
    <source>
        <dbReference type="Proteomes" id="UP000319160"/>
    </source>
</evidence>
<organism evidence="1 2">
    <name type="scientific">Xylaria flabelliformis</name>
    <dbReference type="NCBI Taxonomy" id="2512241"/>
    <lineage>
        <taxon>Eukaryota</taxon>
        <taxon>Fungi</taxon>
        <taxon>Dikarya</taxon>
        <taxon>Ascomycota</taxon>
        <taxon>Pezizomycotina</taxon>
        <taxon>Sordariomycetes</taxon>
        <taxon>Xylariomycetidae</taxon>
        <taxon>Xylariales</taxon>
        <taxon>Xylariaceae</taxon>
        <taxon>Xylaria</taxon>
    </lineage>
</organism>
<dbReference type="AlphaFoldDB" id="A0A553I6U0"/>
<evidence type="ECO:0000313" key="1">
    <source>
        <dbReference type="EMBL" id="TRX95917.1"/>
    </source>
</evidence>
<sequence length="450" mass="50599">MVALQTSSIAQLVPDILLEIFDLLARDDKNGNTPLVSSILCCQEWRRLASSVLYKHVVLDQDRLEMFVNNRMSCEVTSLTIVMSAVGVNPSDPSMAIQKADVRKASLRKLCSLIGDIKPATISISVDIPFPCTVMPEIASIVHSLPESCTGLEIDIRHSSSFNPTLARTSAWSMPQAHPHLCDSIRAVLPQLEHFRLRLPVLCSAIFSSSQDLRRQAIHAPLLRTCLVNLSLRQPGRFNRAAWAIKCGDNYARTPHIGQQEQLPSALPPMKEILRDFAHRNSSSLERLWVLDVKPMDQSDLKDHAAWIRRDFLSNASYPIPVWVLGVFNQDNCVARVPSPTNPEEIEDWVSRTDLVETVAEGGTWAATNTSARLPIRDVQKYKPPHWILSGSEYRRRNHISCTIWENEEVTGERILPRGPGELMQQWNLHEITPPGWTRDSFADSSMVRA</sequence>
<dbReference type="EMBL" id="VFLP01000013">
    <property type="protein sequence ID" value="TRX95917.1"/>
    <property type="molecule type" value="Genomic_DNA"/>
</dbReference>